<dbReference type="PANTHER" id="PTHR33481:SF1">
    <property type="entry name" value="ENDONUCLEASE_EXONUCLEASE_PHOSPHATASE DOMAIN-CONTAINING PROTEIN-RELATED"/>
    <property type="match status" value="1"/>
</dbReference>
<dbReference type="PANTHER" id="PTHR33481">
    <property type="entry name" value="REVERSE TRANSCRIPTASE"/>
    <property type="match status" value="1"/>
</dbReference>
<organism evidence="3 4">
    <name type="scientific">Mycena citricolor</name>
    <dbReference type="NCBI Taxonomy" id="2018698"/>
    <lineage>
        <taxon>Eukaryota</taxon>
        <taxon>Fungi</taxon>
        <taxon>Dikarya</taxon>
        <taxon>Basidiomycota</taxon>
        <taxon>Agaricomycotina</taxon>
        <taxon>Agaricomycetes</taxon>
        <taxon>Agaricomycetidae</taxon>
        <taxon>Agaricales</taxon>
        <taxon>Marasmiineae</taxon>
        <taxon>Mycenaceae</taxon>
        <taxon>Mycena</taxon>
    </lineage>
</organism>
<dbReference type="InterPro" id="IPR036691">
    <property type="entry name" value="Endo/exonu/phosph_ase_sf"/>
</dbReference>
<evidence type="ECO:0000313" key="4">
    <source>
        <dbReference type="Proteomes" id="UP001295794"/>
    </source>
</evidence>
<evidence type="ECO:0000256" key="1">
    <source>
        <dbReference type="SAM" id="Coils"/>
    </source>
</evidence>
<protein>
    <recommendedName>
        <fullName evidence="2">Endonuclease/exonuclease/phosphatase domain-containing protein</fullName>
    </recommendedName>
</protein>
<dbReference type="Gene3D" id="3.60.10.10">
    <property type="entry name" value="Endonuclease/exonuclease/phosphatase"/>
    <property type="match status" value="1"/>
</dbReference>
<reference evidence="3" key="1">
    <citation type="submission" date="2023-11" db="EMBL/GenBank/DDBJ databases">
        <authorList>
            <person name="De Vega J J."/>
            <person name="De Vega J J."/>
        </authorList>
    </citation>
    <scope>NUCLEOTIDE SEQUENCE</scope>
</reference>
<feature type="domain" description="Endonuclease/exonuclease/phosphatase" evidence="2">
    <location>
        <begin position="39"/>
        <end position="163"/>
    </location>
</feature>
<keyword evidence="1" id="KW-0175">Coiled coil</keyword>
<evidence type="ECO:0000259" key="2">
    <source>
        <dbReference type="Pfam" id="PF14529"/>
    </source>
</evidence>
<feature type="coiled-coil region" evidence="1">
    <location>
        <begin position="221"/>
        <end position="280"/>
    </location>
</feature>
<dbReference type="Pfam" id="PF14529">
    <property type="entry name" value="Exo_endo_phos_2"/>
    <property type="match status" value="1"/>
</dbReference>
<dbReference type="SUPFAM" id="SSF56219">
    <property type="entry name" value="DNase I-like"/>
    <property type="match status" value="1"/>
</dbReference>
<comment type="caution">
    <text evidence="3">The sequence shown here is derived from an EMBL/GenBank/DDBJ whole genome shotgun (WGS) entry which is preliminary data.</text>
</comment>
<keyword evidence="4" id="KW-1185">Reference proteome</keyword>
<dbReference type="AlphaFoldDB" id="A0AAD2Q514"/>
<name>A0AAD2Q514_9AGAR</name>
<dbReference type="Proteomes" id="UP001295794">
    <property type="component" value="Unassembled WGS sequence"/>
</dbReference>
<proteinExistence type="predicted"/>
<dbReference type="EMBL" id="CAVNYO010000403">
    <property type="protein sequence ID" value="CAK5274977.1"/>
    <property type="molecule type" value="Genomic_DNA"/>
</dbReference>
<accession>A0AAD2Q514</accession>
<dbReference type="InterPro" id="IPR005135">
    <property type="entry name" value="Endo/exonuclease/phosphatase"/>
</dbReference>
<evidence type="ECO:0000313" key="3">
    <source>
        <dbReference type="EMBL" id="CAK5274977.1"/>
    </source>
</evidence>
<dbReference type="GO" id="GO:0003824">
    <property type="term" value="F:catalytic activity"/>
    <property type="evidence" value="ECO:0007669"/>
    <property type="project" value="InterPro"/>
</dbReference>
<gene>
    <name evidence="3" type="ORF">MYCIT1_LOCUS22445</name>
</gene>
<sequence length="518" mass="59262">MTYYKKRPDFDVTLRSDLAQDLDIQIIEVSRQNGKRWLYANVYNEGGHRPASAERLQQVNLPQDTPTIFLGDWNLHHKLWSCTDKNGNRRSNKFVEWMMESDTGPRGILLNEKGAVTFTPHNNMGSSSVLDLVFANSKAAAEDTLQEWTIDRSMSYGSDHHGIRWTTDDGRTEINNITGAKYIMKDVNPEDWGAAFRQELDARQQDINKIMDPDPQVNITNEQLEQAATALTEAMQAATARVAKIRRPSNQAKPWWNEDLQKAAKDLSNVQEELKTFEEVNGVRSLPLRQKVKKMSNFLKRLCKATKTKWAVEKLQEATSDTIWSFRNWSSGARNYPSPPIKRRGQGPAITHTEKCEALRAELFQPPPELEAEYIRNLTDTLPDDLEYQEVTEEEVREAIFESSSNSAPGSSQITYQTLRWAWGSASQETYTLIRLCLRNGFHPKQWRQAVAVALRKPRKPDYSEPRAYRLIQLLECMGKVLEKVVARRLTYLAGKHRLIPVSQTIPRSGDTTSSDHL</sequence>